<gene>
    <name evidence="3" type="ORF">GNZ12_38965</name>
</gene>
<protein>
    <recommendedName>
        <fullName evidence="5">Transmembrane protein</fullName>
    </recommendedName>
</protein>
<keyword evidence="2" id="KW-0812">Transmembrane</keyword>
<keyword evidence="4" id="KW-1185">Reference proteome</keyword>
<reference evidence="3 4" key="1">
    <citation type="submission" date="2019-11" db="EMBL/GenBank/DDBJ databases">
        <title>Metabolism of dissolved organic matter in forest soils.</title>
        <authorList>
            <person name="Cyle K.T."/>
            <person name="Wilhelm R.C."/>
            <person name="Martinez C.E."/>
        </authorList>
    </citation>
    <scope>NUCLEOTIDE SEQUENCE [LARGE SCALE GENOMIC DNA]</scope>
    <source>
        <strain evidence="3 4">1N</strain>
    </source>
</reference>
<name>A0ABX2C4C1_9BURK</name>
<feature type="transmembrane region" description="Helical" evidence="2">
    <location>
        <begin position="29"/>
        <end position="51"/>
    </location>
</feature>
<feature type="transmembrane region" description="Helical" evidence="2">
    <location>
        <begin position="210"/>
        <end position="228"/>
    </location>
</feature>
<accession>A0ABX2C4C1</accession>
<keyword evidence="2" id="KW-1133">Transmembrane helix</keyword>
<comment type="caution">
    <text evidence="3">The sequence shown here is derived from an EMBL/GenBank/DDBJ whole genome shotgun (WGS) entry which is preliminary data.</text>
</comment>
<evidence type="ECO:0000313" key="3">
    <source>
        <dbReference type="EMBL" id="NPT47173.1"/>
    </source>
</evidence>
<feature type="region of interest" description="Disordered" evidence="1">
    <location>
        <begin position="1"/>
        <end position="20"/>
    </location>
</feature>
<feature type="transmembrane region" description="Helical" evidence="2">
    <location>
        <begin position="171"/>
        <end position="190"/>
    </location>
</feature>
<evidence type="ECO:0000313" key="4">
    <source>
        <dbReference type="Proteomes" id="UP000652198"/>
    </source>
</evidence>
<dbReference type="Proteomes" id="UP000652198">
    <property type="component" value="Unassembled WGS sequence"/>
</dbReference>
<organism evidence="3 4">
    <name type="scientific">Paraburkholderia solitsugae</name>
    <dbReference type="NCBI Taxonomy" id="2675748"/>
    <lineage>
        <taxon>Bacteria</taxon>
        <taxon>Pseudomonadati</taxon>
        <taxon>Pseudomonadota</taxon>
        <taxon>Betaproteobacteria</taxon>
        <taxon>Burkholderiales</taxon>
        <taxon>Burkholderiaceae</taxon>
        <taxon>Paraburkholderia</taxon>
    </lineage>
</organism>
<proteinExistence type="predicted"/>
<dbReference type="EMBL" id="WOEY01000158">
    <property type="protein sequence ID" value="NPT47173.1"/>
    <property type="molecule type" value="Genomic_DNA"/>
</dbReference>
<keyword evidence="2" id="KW-0472">Membrane</keyword>
<feature type="transmembrane region" description="Helical" evidence="2">
    <location>
        <begin position="67"/>
        <end position="93"/>
    </location>
</feature>
<evidence type="ECO:0008006" key="5">
    <source>
        <dbReference type="Google" id="ProtNLM"/>
    </source>
</evidence>
<sequence length="453" mass="49698">MAAQSQRVGPDRRKPSPLGESHLMASGRAFWLTAMLIAVNVGGGLFVVFVVPTRAQYPSSPEEPLKLIFVLGAFATILSAAPLITFLSVGWFTRYQEFQNSLKEGALSAYLQRFWSQRLIHALEDAGELTGQPVSSETWRVLADKNLDLCDRLFARIYHEQYGLSPFVPPFAILLLVAYAAAALVGWNYTCPHCRKFSQATCVYGLSQQLLVASLAGAFMFVVSDSVLSIRRRSLNITDVYWYSLRLFLAVPLALVANALTGTDGLHTALAFSLGTFPVDALLKIVRRMGFPQVTDADKRENQPDKLLTLEGVTLPIVATFEAEGVNSVEQVAAADPVLLSIRTGFPFRFTLRLGSQAIVRRHFGENASALMPIGLCDVVSIYLLVKAADGITSPQLPEVENYEAVLQDAAARLFPADDVNQRLAVVKMKFRQIAAEEYTLMLALITPLDPAL</sequence>
<evidence type="ECO:0000256" key="2">
    <source>
        <dbReference type="SAM" id="Phobius"/>
    </source>
</evidence>
<evidence type="ECO:0000256" key="1">
    <source>
        <dbReference type="SAM" id="MobiDB-lite"/>
    </source>
</evidence>
<feature type="transmembrane region" description="Helical" evidence="2">
    <location>
        <begin position="240"/>
        <end position="260"/>
    </location>
</feature>